<protein>
    <submittedName>
        <fullName evidence="1">Uncharacterized protein</fullName>
    </submittedName>
</protein>
<proteinExistence type="predicted"/>
<accession>A0ABY4V995</accession>
<dbReference type="EMBL" id="CP092418">
    <property type="protein sequence ID" value="USD20851.1"/>
    <property type="molecule type" value="Genomic_DNA"/>
</dbReference>
<gene>
    <name evidence="1" type="ORF">MJO52_17580</name>
</gene>
<reference evidence="1" key="1">
    <citation type="submission" date="2022-02" db="EMBL/GenBank/DDBJ databases">
        <title>Coral-associated bacteria.</title>
        <authorList>
            <person name="Tang K."/>
            <person name="Wang X."/>
        </authorList>
    </citation>
    <scope>NUCLEOTIDE SEQUENCE</scope>
    <source>
        <strain evidence="1">SCSIO 43006</strain>
    </source>
</reference>
<dbReference type="Proteomes" id="UP001055658">
    <property type="component" value="Chromosome"/>
</dbReference>
<evidence type="ECO:0000313" key="1">
    <source>
        <dbReference type="EMBL" id="USD20851.1"/>
    </source>
</evidence>
<keyword evidence="2" id="KW-1185">Reference proteome</keyword>
<name>A0ABY4V995_9GAMM</name>
<evidence type="ECO:0000313" key="2">
    <source>
        <dbReference type="Proteomes" id="UP001055658"/>
    </source>
</evidence>
<dbReference type="RefSeq" id="WP_252083256.1">
    <property type="nucleotide sequence ID" value="NZ_CP092418.1"/>
</dbReference>
<sequence>MVIKRNAHELTARDAAIHYTRNPANPPTENIVLSNNDISSADKEIKLEVDLDRFMEKPTNIFIGHTKNVGFYQQWFEDSNRINDV</sequence>
<organism evidence="1 2">
    <name type="scientific">Microbulbifer variabilis</name>
    <dbReference type="NCBI Taxonomy" id="266805"/>
    <lineage>
        <taxon>Bacteria</taxon>
        <taxon>Pseudomonadati</taxon>
        <taxon>Pseudomonadota</taxon>
        <taxon>Gammaproteobacteria</taxon>
        <taxon>Cellvibrionales</taxon>
        <taxon>Microbulbiferaceae</taxon>
        <taxon>Microbulbifer</taxon>
    </lineage>
</organism>